<dbReference type="SUPFAM" id="SSF52047">
    <property type="entry name" value="RNI-like"/>
    <property type="match status" value="1"/>
</dbReference>
<organism evidence="2 3">
    <name type="scientific">Castilleja foliolosa</name>
    <dbReference type="NCBI Taxonomy" id="1961234"/>
    <lineage>
        <taxon>Eukaryota</taxon>
        <taxon>Viridiplantae</taxon>
        <taxon>Streptophyta</taxon>
        <taxon>Embryophyta</taxon>
        <taxon>Tracheophyta</taxon>
        <taxon>Spermatophyta</taxon>
        <taxon>Magnoliopsida</taxon>
        <taxon>eudicotyledons</taxon>
        <taxon>Gunneridae</taxon>
        <taxon>Pentapetalae</taxon>
        <taxon>asterids</taxon>
        <taxon>lamiids</taxon>
        <taxon>Lamiales</taxon>
        <taxon>Orobanchaceae</taxon>
        <taxon>Pedicularideae</taxon>
        <taxon>Castillejinae</taxon>
        <taxon>Castilleja</taxon>
    </lineage>
</organism>
<evidence type="ECO:0000259" key="1">
    <source>
        <dbReference type="Pfam" id="PF23622"/>
    </source>
</evidence>
<dbReference type="SUPFAM" id="SSF81383">
    <property type="entry name" value="F-box domain"/>
    <property type="match status" value="1"/>
</dbReference>
<dbReference type="Proteomes" id="UP001632038">
    <property type="component" value="Unassembled WGS sequence"/>
</dbReference>
<dbReference type="InterPro" id="IPR053772">
    <property type="entry name" value="At1g61320/At1g61330-like"/>
</dbReference>
<dbReference type="AlphaFoldDB" id="A0ABD3CCP8"/>
<evidence type="ECO:0000313" key="2">
    <source>
        <dbReference type="EMBL" id="KAL3627645.1"/>
    </source>
</evidence>
<dbReference type="PANTHER" id="PTHR34145:SF77">
    <property type="match status" value="1"/>
</dbReference>
<accession>A0ABD3CCP8</accession>
<dbReference type="Pfam" id="PF23622">
    <property type="entry name" value="LRR_At1g61320_AtMIF1"/>
    <property type="match status" value="1"/>
</dbReference>
<protein>
    <recommendedName>
        <fullName evidence="1">At1g61320/AtMIF1 LRR domain-containing protein</fullName>
    </recommendedName>
</protein>
<proteinExistence type="predicted"/>
<dbReference type="EMBL" id="JAVIJP010000039">
    <property type="protein sequence ID" value="KAL3627645.1"/>
    <property type="molecule type" value="Genomic_DNA"/>
</dbReference>
<sequence>MSDDVVETIFSYLPIKKLFALAVLSRRYRFSWRCCRDLSFDKSFAKNLSRDEFINIVNNFFQHRLDSSADRFCLYFDATNVTNLVVNWIQQGVSLGIKELELDFTPSQTKFILGHDLINVASIEIMKLVNCEINLPLDLNGLCNLRELTFENMRANPMVIQAILIHCLALKKLQFIHCSSNRDLNICARDSKRFQILVVKDCHGVESVNIDAPTLSSFHYHGKVCEFNFQSDLFQLNDVILDIVHPRGFNRIPRIKDVAISLAFVKTLTITSIFLEGLGPRFDGNEYKEMDFFLWKLKEFHLVVATESYINPYDVAIFLKKCPYVERVFIDLAPNAFGHSLNWDLHGRNYLSECITIFPFLTCVKLKGFTTKELPVMMAKFFLRNAIHLQYLILVKAKKFDSSTIFNPDCLRWGISSTANIRMYDYRRDTSIITSEHMKDVY</sequence>
<name>A0ABD3CCP8_9LAMI</name>
<feature type="domain" description="At1g61320/AtMIF1 LRR" evidence="1">
    <location>
        <begin position="80"/>
        <end position="399"/>
    </location>
</feature>
<gene>
    <name evidence="2" type="ORF">CASFOL_029008</name>
</gene>
<dbReference type="InterPro" id="IPR055357">
    <property type="entry name" value="LRR_At1g61320_AtMIF1"/>
</dbReference>
<reference evidence="3" key="1">
    <citation type="journal article" date="2024" name="IScience">
        <title>Strigolactones Initiate the Formation of Haustorium-like Structures in Castilleja.</title>
        <authorList>
            <person name="Buerger M."/>
            <person name="Peterson D."/>
            <person name="Chory J."/>
        </authorList>
    </citation>
    <scope>NUCLEOTIDE SEQUENCE [LARGE SCALE GENOMIC DNA]</scope>
</reference>
<dbReference type="PANTHER" id="PTHR34145">
    <property type="entry name" value="OS02G0105600 PROTEIN"/>
    <property type="match status" value="1"/>
</dbReference>
<comment type="caution">
    <text evidence="2">The sequence shown here is derived from an EMBL/GenBank/DDBJ whole genome shotgun (WGS) entry which is preliminary data.</text>
</comment>
<evidence type="ECO:0000313" key="3">
    <source>
        <dbReference type="Proteomes" id="UP001632038"/>
    </source>
</evidence>
<dbReference type="InterPro" id="IPR036047">
    <property type="entry name" value="F-box-like_dom_sf"/>
</dbReference>
<keyword evidence="3" id="KW-1185">Reference proteome</keyword>